<dbReference type="RefSeq" id="WP_146104130.1">
    <property type="nucleotide sequence ID" value="NZ_FNVT01000026.1"/>
</dbReference>
<feature type="compositionally biased region" description="Pro residues" evidence="1">
    <location>
        <begin position="116"/>
        <end position="127"/>
    </location>
</feature>
<dbReference type="Proteomes" id="UP000236732">
    <property type="component" value="Unassembled WGS sequence"/>
</dbReference>
<dbReference type="AlphaFoldDB" id="A0A1H6EX41"/>
<evidence type="ECO:0000313" key="3">
    <source>
        <dbReference type="Proteomes" id="UP000236732"/>
    </source>
</evidence>
<gene>
    <name evidence="2" type="ORF">SAMN05444920_12686</name>
</gene>
<dbReference type="EMBL" id="FNVT01000026">
    <property type="protein sequence ID" value="SEH02428.1"/>
    <property type="molecule type" value="Genomic_DNA"/>
</dbReference>
<dbReference type="OrthoDB" id="3689934at2"/>
<proteinExistence type="predicted"/>
<sequence>MTGCGRQVTHAPPTCRGCIPRALVWCPWLGSESYVYTARATEPYGVVADVYRTAAARKVVVVQHAVQVPLEAFRVLEYALATQLLVGLDGLQRTKPDGLGKALRPVGRLPATSPTGSPPPLALSPRQ</sequence>
<reference evidence="2 3" key="1">
    <citation type="submission" date="2016-10" db="EMBL/GenBank/DDBJ databases">
        <authorList>
            <person name="de Groot N.N."/>
        </authorList>
    </citation>
    <scope>NUCLEOTIDE SEQUENCE [LARGE SCALE GENOMIC DNA]</scope>
    <source>
        <strain evidence="2 3">CGMCC 4.7037</strain>
    </source>
</reference>
<feature type="region of interest" description="Disordered" evidence="1">
    <location>
        <begin position="99"/>
        <end position="127"/>
    </location>
</feature>
<evidence type="ECO:0000313" key="2">
    <source>
        <dbReference type="EMBL" id="SEH02428.1"/>
    </source>
</evidence>
<name>A0A1H6EX41_9ACTN</name>
<protein>
    <submittedName>
        <fullName evidence="2">Uncharacterized protein</fullName>
    </submittedName>
</protein>
<evidence type="ECO:0000256" key="1">
    <source>
        <dbReference type="SAM" id="MobiDB-lite"/>
    </source>
</evidence>
<keyword evidence="3" id="KW-1185">Reference proteome</keyword>
<organism evidence="2 3">
    <name type="scientific">Nonomuraea solani</name>
    <dbReference type="NCBI Taxonomy" id="1144553"/>
    <lineage>
        <taxon>Bacteria</taxon>
        <taxon>Bacillati</taxon>
        <taxon>Actinomycetota</taxon>
        <taxon>Actinomycetes</taxon>
        <taxon>Streptosporangiales</taxon>
        <taxon>Streptosporangiaceae</taxon>
        <taxon>Nonomuraea</taxon>
    </lineage>
</organism>
<accession>A0A1H6EX41</accession>